<evidence type="ECO:0000313" key="1">
    <source>
        <dbReference type="EMBL" id="KCZ93228.1"/>
    </source>
</evidence>
<dbReference type="SUPFAM" id="SSF52096">
    <property type="entry name" value="ClpP/crotonase"/>
    <property type="match status" value="1"/>
</dbReference>
<protein>
    <submittedName>
        <fullName evidence="1">Enoyl-CoA hydratase</fullName>
    </submittedName>
</protein>
<dbReference type="eggNOG" id="COG1024">
    <property type="taxonomic scope" value="Bacteria"/>
</dbReference>
<comment type="caution">
    <text evidence="1">The sequence shown here is derived from an EMBL/GenBank/DDBJ whole genome shotgun (WGS) entry which is preliminary data.</text>
</comment>
<dbReference type="CDD" id="cd06558">
    <property type="entry name" value="crotonase-like"/>
    <property type="match status" value="1"/>
</dbReference>
<dbReference type="EMBL" id="ARYK01000002">
    <property type="protein sequence ID" value="KCZ93228.1"/>
    <property type="molecule type" value="Genomic_DNA"/>
</dbReference>
<dbReference type="PATRIC" id="fig|1280950.3.peg.1051"/>
<proteinExistence type="predicted"/>
<gene>
    <name evidence="1" type="ORF">HJO_05215</name>
</gene>
<dbReference type="GO" id="GO:0003824">
    <property type="term" value="F:catalytic activity"/>
    <property type="evidence" value="ECO:0007669"/>
    <property type="project" value="UniProtKB-ARBA"/>
</dbReference>
<dbReference type="Proteomes" id="UP000025171">
    <property type="component" value="Unassembled WGS sequence"/>
</dbReference>
<keyword evidence="2" id="KW-1185">Reference proteome</keyword>
<dbReference type="AlphaFoldDB" id="A0A059FRZ5"/>
<dbReference type="Pfam" id="PF00378">
    <property type="entry name" value="ECH_1"/>
    <property type="match status" value="1"/>
</dbReference>
<reference evidence="1 2" key="1">
    <citation type="journal article" date="2014" name="Antonie Van Leeuwenhoek">
        <title>Hyphomonas beringensis sp. nov. and Hyphomonas chukchiensis sp. nov., isolated from surface seawater of the Bering Sea and Chukchi Sea.</title>
        <authorList>
            <person name="Li C."/>
            <person name="Lai Q."/>
            <person name="Li G."/>
            <person name="Dong C."/>
            <person name="Wang J."/>
            <person name="Liao Y."/>
            <person name="Shao Z."/>
        </authorList>
    </citation>
    <scope>NUCLEOTIDE SEQUENCE [LARGE SCALE GENOMIC DNA]</scope>
    <source>
        <strain evidence="1 2">MHS-2</strain>
    </source>
</reference>
<evidence type="ECO:0000313" key="2">
    <source>
        <dbReference type="Proteomes" id="UP000025171"/>
    </source>
</evidence>
<dbReference type="InterPro" id="IPR029045">
    <property type="entry name" value="ClpP/crotonase-like_dom_sf"/>
</dbReference>
<dbReference type="RefSeq" id="WP_035614703.1">
    <property type="nucleotide sequence ID" value="NZ_ARYK01000002.1"/>
</dbReference>
<dbReference type="PANTHER" id="PTHR11941:SF54">
    <property type="entry name" value="ENOYL-COA HYDRATASE, MITOCHONDRIAL"/>
    <property type="match status" value="1"/>
</dbReference>
<sequence>MGYSTILFDVSDGIATITLNRPEAYNSFTRDMANEFADVWSRVRDDDAVRVIVLRAAPCPAFCSGADVKGGPGITPYRLPESRQKPWQMDDPAESLGPKSNKVWKPMIVAVSGICAGGAFYFLNEADIIICSDDSTFFDPHVSFNMVSACEPVGALARIPLSEIQRMVLLGNEERMSAETALRISLVTEITTRDDLWDRAGALATSIANKHPVAIEGSVRAIWEALSLPHREAMENALMYTQIGNPIAMAGTERKLGQKQKYQIR</sequence>
<dbReference type="OrthoDB" id="9807606at2"/>
<dbReference type="Gene3D" id="3.90.226.10">
    <property type="entry name" value="2-enoyl-CoA Hydratase, Chain A, domain 1"/>
    <property type="match status" value="1"/>
</dbReference>
<dbReference type="STRING" id="1280950.HJO_05215"/>
<dbReference type="GO" id="GO:0006635">
    <property type="term" value="P:fatty acid beta-oxidation"/>
    <property type="evidence" value="ECO:0007669"/>
    <property type="project" value="TreeGrafter"/>
</dbReference>
<name>A0A059FRZ5_9PROT</name>
<dbReference type="InterPro" id="IPR001753">
    <property type="entry name" value="Enoyl-CoA_hydra/iso"/>
</dbReference>
<organism evidence="1 2">
    <name type="scientific">Hyphomonas johnsonii MHS-2</name>
    <dbReference type="NCBI Taxonomy" id="1280950"/>
    <lineage>
        <taxon>Bacteria</taxon>
        <taxon>Pseudomonadati</taxon>
        <taxon>Pseudomonadota</taxon>
        <taxon>Alphaproteobacteria</taxon>
        <taxon>Hyphomonadales</taxon>
        <taxon>Hyphomonadaceae</taxon>
        <taxon>Hyphomonas</taxon>
    </lineage>
</organism>
<dbReference type="PANTHER" id="PTHR11941">
    <property type="entry name" value="ENOYL-COA HYDRATASE-RELATED"/>
    <property type="match status" value="1"/>
</dbReference>
<accession>A0A059FRZ5</accession>